<dbReference type="InterPro" id="IPR028098">
    <property type="entry name" value="Glyco_trans_4-like_N"/>
</dbReference>
<feature type="domain" description="Glycosyltransferase subfamily 4-like N-terminal" evidence="2">
    <location>
        <begin position="67"/>
        <end position="200"/>
    </location>
</feature>
<reference evidence="3" key="1">
    <citation type="submission" date="2016-10" db="EMBL/GenBank/DDBJ databases">
        <title>Sequence of Gallionella enrichment culture.</title>
        <authorList>
            <person name="Poehlein A."/>
            <person name="Muehling M."/>
            <person name="Daniel R."/>
        </authorList>
    </citation>
    <scope>NUCLEOTIDE SEQUENCE</scope>
</reference>
<dbReference type="InterPro" id="IPR001296">
    <property type="entry name" value="Glyco_trans_1"/>
</dbReference>
<protein>
    <submittedName>
        <fullName evidence="3">Glycogen synthase</fullName>
        <ecNumber evidence="3">2.4.1.11</ecNumber>
    </submittedName>
</protein>
<name>A0A1J5SG64_9ZZZZ</name>
<dbReference type="Gene3D" id="3.40.50.2000">
    <property type="entry name" value="Glycogen Phosphorylase B"/>
    <property type="match status" value="2"/>
</dbReference>
<dbReference type="Pfam" id="PF00534">
    <property type="entry name" value="Glycos_transf_1"/>
    <property type="match status" value="1"/>
</dbReference>
<evidence type="ECO:0000259" key="2">
    <source>
        <dbReference type="Pfam" id="PF13439"/>
    </source>
</evidence>
<dbReference type="EC" id="2.4.1.11" evidence="3"/>
<dbReference type="GO" id="GO:0004373">
    <property type="term" value="F:alpha-1,4-glucan glucosyltransferase (UDP-glucose donor) activity"/>
    <property type="evidence" value="ECO:0007669"/>
    <property type="project" value="UniProtKB-EC"/>
</dbReference>
<dbReference type="EMBL" id="MLJW01000092">
    <property type="protein sequence ID" value="OIR00700.1"/>
    <property type="molecule type" value="Genomic_DNA"/>
</dbReference>
<dbReference type="AlphaFoldDB" id="A0A1J5SG64"/>
<comment type="caution">
    <text evidence="3">The sequence shown here is derived from an EMBL/GenBank/DDBJ whole genome shotgun (WGS) entry which is preliminary data.</text>
</comment>
<sequence length="392" mass="45232">MKILWLASWYPDFYEPTNGDFIQRHAIAVSKIIPVDLIHVVQVGKNISTKEDYVYSKKGNLQEFIYSFAFRKWGWSWLDKIRYNIYFISYYRTVLNKYSRQYGKPDLIHVHVPMKAGMLAIEFSHRWKIPFIVSEHSSMYDRVAADNFLKRSYFFRTNTKKIFKNAAAVTNVSAAIGKKVQDIFGLKQTEVVHNVVATTRFYYQPNNERNVFRWLHVSSLYQLKNVEGIIEAFKSLNQVRQDWELIIVGNASQKLIDQVFETGLSNKIKFVGELQHRDVAKQMMDASALVLFSRHENFPCVIIEALCCGVPVVSSNVGGVSEAVNDSNGLLVESENIEALKNAFIFMIDNYHLYDLQQISMDASKKYSEEVIGGQFVSLYRQVIANFSSNNK</sequence>
<keyword evidence="3" id="KW-0328">Glycosyltransferase</keyword>
<dbReference type="PANTHER" id="PTHR12526">
    <property type="entry name" value="GLYCOSYLTRANSFERASE"/>
    <property type="match status" value="1"/>
</dbReference>
<evidence type="ECO:0000259" key="1">
    <source>
        <dbReference type="Pfam" id="PF00534"/>
    </source>
</evidence>
<evidence type="ECO:0000313" key="3">
    <source>
        <dbReference type="EMBL" id="OIR00700.1"/>
    </source>
</evidence>
<dbReference type="SUPFAM" id="SSF53756">
    <property type="entry name" value="UDP-Glycosyltransferase/glycogen phosphorylase"/>
    <property type="match status" value="1"/>
</dbReference>
<accession>A0A1J5SG64</accession>
<keyword evidence="3" id="KW-0808">Transferase</keyword>
<dbReference type="Pfam" id="PF13439">
    <property type="entry name" value="Glyco_transf_4"/>
    <property type="match status" value="1"/>
</dbReference>
<feature type="domain" description="Glycosyl transferase family 1" evidence="1">
    <location>
        <begin position="214"/>
        <end position="352"/>
    </location>
</feature>
<gene>
    <name evidence="3" type="ORF">GALL_172250</name>
</gene>
<proteinExistence type="predicted"/>
<organism evidence="3">
    <name type="scientific">mine drainage metagenome</name>
    <dbReference type="NCBI Taxonomy" id="410659"/>
    <lineage>
        <taxon>unclassified sequences</taxon>
        <taxon>metagenomes</taxon>
        <taxon>ecological metagenomes</taxon>
    </lineage>
</organism>